<accession>A0A4Y7QDH1</accession>
<keyword evidence="2" id="KW-1185">Reference proteome</keyword>
<dbReference type="EMBL" id="ML170164">
    <property type="protein sequence ID" value="TDL25396.1"/>
    <property type="molecule type" value="Genomic_DNA"/>
</dbReference>
<organism evidence="1 2">
    <name type="scientific">Rickenella mellea</name>
    <dbReference type="NCBI Taxonomy" id="50990"/>
    <lineage>
        <taxon>Eukaryota</taxon>
        <taxon>Fungi</taxon>
        <taxon>Dikarya</taxon>
        <taxon>Basidiomycota</taxon>
        <taxon>Agaricomycotina</taxon>
        <taxon>Agaricomycetes</taxon>
        <taxon>Hymenochaetales</taxon>
        <taxon>Rickenellaceae</taxon>
        <taxon>Rickenella</taxon>
    </lineage>
</organism>
<sequence length="73" mass="7917">METIFRRTPASEQIGFRLASTLPYQRARAATSVPRGETCFPATCAICLRSDLVLSIPFPSPQNATSPICALMS</sequence>
<reference evidence="1 2" key="1">
    <citation type="submission" date="2018-06" db="EMBL/GenBank/DDBJ databases">
        <title>A transcriptomic atlas of mushroom development highlights an independent origin of complex multicellularity.</title>
        <authorList>
            <consortium name="DOE Joint Genome Institute"/>
            <person name="Krizsan K."/>
            <person name="Almasi E."/>
            <person name="Merenyi Z."/>
            <person name="Sahu N."/>
            <person name="Viragh M."/>
            <person name="Koszo T."/>
            <person name="Mondo S."/>
            <person name="Kiss B."/>
            <person name="Balint B."/>
            <person name="Kues U."/>
            <person name="Barry K."/>
            <person name="Hegedus J.C."/>
            <person name="Henrissat B."/>
            <person name="Johnson J."/>
            <person name="Lipzen A."/>
            <person name="Ohm R."/>
            <person name="Nagy I."/>
            <person name="Pangilinan J."/>
            <person name="Yan J."/>
            <person name="Xiong Y."/>
            <person name="Grigoriev I.V."/>
            <person name="Hibbett D.S."/>
            <person name="Nagy L.G."/>
        </authorList>
    </citation>
    <scope>NUCLEOTIDE SEQUENCE [LARGE SCALE GENOMIC DNA]</scope>
    <source>
        <strain evidence="1 2">SZMC22713</strain>
    </source>
</reference>
<evidence type="ECO:0000313" key="1">
    <source>
        <dbReference type="EMBL" id="TDL25396.1"/>
    </source>
</evidence>
<name>A0A4Y7QDH1_9AGAM</name>
<gene>
    <name evidence="1" type="ORF">BD410DRAFT_785328</name>
</gene>
<dbReference type="AlphaFoldDB" id="A0A4Y7QDH1"/>
<dbReference type="Proteomes" id="UP000294933">
    <property type="component" value="Unassembled WGS sequence"/>
</dbReference>
<proteinExistence type="predicted"/>
<evidence type="ECO:0000313" key="2">
    <source>
        <dbReference type="Proteomes" id="UP000294933"/>
    </source>
</evidence>
<dbReference type="VEuPathDB" id="FungiDB:BD410DRAFT_785328"/>
<protein>
    <submittedName>
        <fullName evidence="1">Uncharacterized protein</fullName>
    </submittedName>
</protein>